<name>A0A7H8QG26_9BACL</name>
<organism evidence="2 3">
    <name type="scientific">Planococcus glaciei</name>
    <dbReference type="NCBI Taxonomy" id="459472"/>
    <lineage>
        <taxon>Bacteria</taxon>
        <taxon>Bacillati</taxon>
        <taxon>Bacillota</taxon>
        <taxon>Bacilli</taxon>
        <taxon>Bacillales</taxon>
        <taxon>Caryophanaceae</taxon>
        <taxon>Planococcus</taxon>
    </lineage>
</organism>
<feature type="compositionally biased region" description="Basic and acidic residues" evidence="1">
    <location>
        <begin position="31"/>
        <end position="42"/>
    </location>
</feature>
<protein>
    <recommendedName>
        <fullName evidence="4">Relaxasome subunit MobC</fullName>
    </recommendedName>
</protein>
<geneLocation type="plasmid" evidence="2 3">
    <name>unnamed2</name>
</geneLocation>
<feature type="region of interest" description="Disordered" evidence="1">
    <location>
        <begin position="19"/>
        <end position="42"/>
    </location>
</feature>
<evidence type="ECO:0000256" key="1">
    <source>
        <dbReference type="SAM" id="MobiDB-lite"/>
    </source>
</evidence>
<dbReference type="AlphaFoldDB" id="A0A7H8QG26"/>
<reference evidence="3" key="1">
    <citation type="submission" date="2020-06" db="EMBL/GenBank/DDBJ databases">
        <title>Isolation of Planomicrobium glaciei.</title>
        <authorList>
            <person name="Malisova L."/>
            <person name="Safrankova R."/>
            <person name="Jakubu V."/>
            <person name="Spanelova P."/>
        </authorList>
    </citation>
    <scope>NUCLEOTIDE SEQUENCE [LARGE SCALE GENOMIC DNA]</scope>
    <source>
        <strain evidence="3">NRL-ATB46093</strain>
        <plasmid evidence="3">unnamed2</plasmid>
    </source>
</reference>
<gene>
    <name evidence="2" type="ORF">HF394_19670</name>
</gene>
<sequence length="88" mass="10485">MNSNRDTLAKSEELKQQISGLQKRKKQLQNEAKRRTSWEERKARTKRLIETGALAEKYFGMEKFSLEEREKVFQTFSAFIKSKLRSKE</sequence>
<dbReference type="Proteomes" id="UP000509222">
    <property type="component" value="Plasmid unnamed2"/>
</dbReference>
<evidence type="ECO:0000313" key="2">
    <source>
        <dbReference type="EMBL" id="QKX52849.1"/>
    </source>
</evidence>
<dbReference type="RefSeq" id="WP_176295273.1">
    <property type="nucleotide sequence ID" value="NZ_CP051179.1"/>
</dbReference>
<accession>A0A7H8QG26</accession>
<dbReference type="EMBL" id="CP051179">
    <property type="protein sequence ID" value="QKX52849.1"/>
    <property type="molecule type" value="Genomic_DNA"/>
</dbReference>
<keyword evidence="2" id="KW-0614">Plasmid</keyword>
<evidence type="ECO:0000313" key="3">
    <source>
        <dbReference type="Proteomes" id="UP000509222"/>
    </source>
</evidence>
<proteinExistence type="predicted"/>
<evidence type="ECO:0008006" key="4">
    <source>
        <dbReference type="Google" id="ProtNLM"/>
    </source>
</evidence>
<keyword evidence="3" id="KW-1185">Reference proteome</keyword>